<proteinExistence type="predicted"/>
<evidence type="ECO:0000313" key="2">
    <source>
        <dbReference type="Proteomes" id="UP001159363"/>
    </source>
</evidence>
<keyword evidence="2" id="KW-1185">Reference proteome</keyword>
<protein>
    <recommendedName>
        <fullName evidence="3">Ribosomal protein S4</fullName>
    </recommendedName>
</protein>
<accession>A0ABQ9GCW5</accession>
<gene>
    <name evidence="1" type="ORF">PR048_029058</name>
</gene>
<evidence type="ECO:0000313" key="1">
    <source>
        <dbReference type="EMBL" id="KAJ8870047.1"/>
    </source>
</evidence>
<name>A0ABQ9GCW5_9NEOP</name>
<dbReference type="Proteomes" id="UP001159363">
    <property type="component" value="Chromosome 12"/>
</dbReference>
<dbReference type="EMBL" id="JARBHB010000013">
    <property type="protein sequence ID" value="KAJ8870047.1"/>
    <property type="molecule type" value="Genomic_DNA"/>
</dbReference>
<organism evidence="1 2">
    <name type="scientific">Dryococelus australis</name>
    <dbReference type="NCBI Taxonomy" id="614101"/>
    <lineage>
        <taxon>Eukaryota</taxon>
        <taxon>Metazoa</taxon>
        <taxon>Ecdysozoa</taxon>
        <taxon>Arthropoda</taxon>
        <taxon>Hexapoda</taxon>
        <taxon>Insecta</taxon>
        <taxon>Pterygota</taxon>
        <taxon>Neoptera</taxon>
        <taxon>Polyneoptera</taxon>
        <taxon>Phasmatodea</taxon>
        <taxon>Verophasmatodea</taxon>
        <taxon>Anareolatae</taxon>
        <taxon>Phasmatidae</taxon>
        <taxon>Eurycanthinae</taxon>
        <taxon>Dryococelus</taxon>
    </lineage>
</organism>
<comment type="caution">
    <text evidence="1">The sequence shown here is derived from an EMBL/GenBank/DDBJ whole genome shotgun (WGS) entry which is preliminary data.</text>
</comment>
<evidence type="ECO:0008006" key="3">
    <source>
        <dbReference type="Google" id="ProtNLM"/>
    </source>
</evidence>
<reference evidence="1 2" key="1">
    <citation type="submission" date="2023-02" db="EMBL/GenBank/DDBJ databases">
        <title>LHISI_Scaffold_Assembly.</title>
        <authorList>
            <person name="Stuart O.P."/>
            <person name="Cleave R."/>
            <person name="Magrath M.J.L."/>
            <person name="Mikheyev A.S."/>
        </authorList>
    </citation>
    <scope>NUCLEOTIDE SEQUENCE [LARGE SCALE GENOMIC DNA]</scope>
    <source>
        <strain evidence="1">Daus_M_001</strain>
        <tissue evidence="1">Leg muscle</tissue>
    </source>
</reference>
<sequence length="356" mass="40171">MKPYALRSLTLPKRVYNYRLSRSRRVVKNAFGTSLSRFRIYHSPIQLEIESASVIISQGLLDAEHVDVCRVAPGSWRRPAEGAVQAITAIRDRHPTTVSAQRREEYCNYFNINDCPLIKEQYGGAPKEKLKIAFLLHDVRHASSSECLRTVTFFTAHAQQEKNVSLLASQQDDPGSIPGRVTPNFYMWESCLTMPLVGGFSRGSPVSPAPSFRRYSIPQLPSSALKTSMLRVAQISSLTYHTAPSPQTRRAPEMYLIKSNFSLAISDVFISREESVRRAKIPLTIPQARRIIVELPTLDHQGRPHLRADDRTPFTLVLSELHPRDSINCLTGLCPRPGAFIVERRAERRAARLAKR</sequence>